<feature type="compositionally biased region" description="Basic and acidic residues" evidence="1">
    <location>
        <begin position="14"/>
        <end position="38"/>
    </location>
</feature>
<evidence type="ECO:0000256" key="1">
    <source>
        <dbReference type="SAM" id="MobiDB-lite"/>
    </source>
</evidence>
<sequence length="52" mass="5702">MVEKSSLGTIPDENAARQEYPEVIKFKVGEHPTSKENAKPSSTPDMVQNNDG</sequence>
<proteinExistence type="predicted"/>
<evidence type="ECO:0000313" key="3">
    <source>
        <dbReference type="Proteomes" id="UP000595437"/>
    </source>
</evidence>
<organism evidence="2 3">
    <name type="scientific">Caligus rogercresseyi</name>
    <name type="common">Sea louse</name>
    <dbReference type="NCBI Taxonomy" id="217165"/>
    <lineage>
        <taxon>Eukaryota</taxon>
        <taxon>Metazoa</taxon>
        <taxon>Ecdysozoa</taxon>
        <taxon>Arthropoda</taxon>
        <taxon>Crustacea</taxon>
        <taxon>Multicrustacea</taxon>
        <taxon>Hexanauplia</taxon>
        <taxon>Copepoda</taxon>
        <taxon>Siphonostomatoida</taxon>
        <taxon>Caligidae</taxon>
        <taxon>Caligus</taxon>
    </lineage>
</organism>
<protein>
    <submittedName>
        <fullName evidence="2">Uncharacterized protein</fullName>
    </submittedName>
</protein>
<dbReference type="Proteomes" id="UP000595437">
    <property type="component" value="Chromosome 9"/>
</dbReference>
<evidence type="ECO:0000313" key="2">
    <source>
        <dbReference type="EMBL" id="QQP39943.1"/>
    </source>
</evidence>
<accession>A0A7T8GY12</accession>
<dbReference type="EMBL" id="CP045898">
    <property type="protein sequence ID" value="QQP39943.1"/>
    <property type="molecule type" value="Genomic_DNA"/>
</dbReference>
<feature type="region of interest" description="Disordered" evidence="1">
    <location>
        <begin position="1"/>
        <end position="52"/>
    </location>
</feature>
<keyword evidence="3" id="KW-1185">Reference proteome</keyword>
<dbReference type="AlphaFoldDB" id="A0A7T8GY12"/>
<feature type="non-terminal residue" evidence="2">
    <location>
        <position position="52"/>
    </location>
</feature>
<feature type="compositionally biased region" description="Polar residues" evidence="1">
    <location>
        <begin position="39"/>
        <end position="52"/>
    </location>
</feature>
<reference evidence="3" key="1">
    <citation type="submission" date="2021-01" db="EMBL/GenBank/DDBJ databases">
        <title>Caligus Genome Assembly.</title>
        <authorList>
            <person name="Gallardo-Escarate C."/>
        </authorList>
    </citation>
    <scope>NUCLEOTIDE SEQUENCE [LARGE SCALE GENOMIC DNA]</scope>
</reference>
<name>A0A7T8GY12_CALRO</name>
<gene>
    <name evidence="2" type="ORF">FKW44_013821</name>
</gene>